<protein>
    <recommendedName>
        <fullName evidence="1">Methyltransferase type 11 domain-containing protein</fullName>
    </recommendedName>
</protein>
<proteinExistence type="predicted"/>
<dbReference type="InterPro" id="IPR013216">
    <property type="entry name" value="Methyltransf_11"/>
</dbReference>
<evidence type="ECO:0000313" key="2">
    <source>
        <dbReference type="EMBL" id="CAA9566528.1"/>
    </source>
</evidence>
<dbReference type="Gene3D" id="3.40.50.150">
    <property type="entry name" value="Vaccinia Virus protein VP39"/>
    <property type="match status" value="1"/>
</dbReference>
<organism evidence="2">
    <name type="scientific">uncultured Thermomicrobiales bacterium</name>
    <dbReference type="NCBI Taxonomy" id="1645740"/>
    <lineage>
        <taxon>Bacteria</taxon>
        <taxon>Pseudomonadati</taxon>
        <taxon>Thermomicrobiota</taxon>
        <taxon>Thermomicrobia</taxon>
        <taxon>Thermomicrobiales</taxon>
        <taxon>environmental samples</taxon>
    </lineage>
</organism>
<gene>
    <name evidence="2" type="ORF">AVDCRST_MAG33-2116</name>
</gene>
<dbReference type="Pfam" id="PF08241">
    <property type="entry name" value="Methyltransf_11"/>
    <property type="match status" value="1"/>
</dbReference>
<dbReference type="InterPro" id="IPR029063">
    <property type="entry name" value="SAM-dependent_MTases_sf"/>
</dbReference>
<dbReference type="AlphaFoldDB" id="A0A6J4V7F4"/>
<name>A0A6J4V7F4_9BACT</name>
<dbReference type="EMBL" id="CADCWK010000232">
    <property type="protein sequence ID" value="CAA9566528.1"/>
    <property type="molecule type" value="Genomic_DNA"/>
</dbReference>
<evidence type="ECO:0000259" key="1">
    <source>
        <dbReference type="Pfam" id="PF08241"/>
    </source>
</evidence>
<dbReference type="GO" id="GO:0008757">
    <property type="term" value="F:S-adenosylmethionine-dependent methyltransferase activity"/>
    <property type="evidence" value="ECO:0007669"/>
    <property type="project" value="InterPro"/>
</dbReference>
<dbReference type="SUPFAM" id="SSF53335">
    <property type="entry name" value="S-adenosyl-L-methionine-dependent methyltransferases"/>
    <property type="match status" value="1"/>
</dbReference>
<accession>A0A6J4V7F4</accession>
<dbReference type="CDD" id="cd02440">
    <property type="entry name" value="AdoMet_MTases"/>
    <property type="match status" value="1"/>
</dbReference>
<sequence>MTTDPYAAMAQPFTRHYATIRGQVRDVLAARQLSGHAPAAPALVADIGGGGGPQAFRLARDGYDVALLDPSVQMLAIARDGLAREHPSVRERVRLVEGYGEQASTLLGRSVFDLVLCHGVIMYVDDPAALIAELGAVARPGGIVSLITKNAAALAMRPALEGRFEDALRGFDAVADVGGMGVLNSAHTLPQLECWLDEAGCDLLAWYGIRVLTDHLGARPPGPDMDQILAAEWEAGRRDPYRHVARLIHVIARKRESAS</sequence>
<feature type="domain" description="Methyltransferase type 11" evidence="1">
    <location>
        <begin position="46"/>
        <end position="144"/>
    </location>
</feature>
<reference evidence="2" key="1">
    <citation type="submission" date="2020-02" db="EMBL/GenBank/DDBJ databases">
        <authorList>
            <person name="Meier V. D."/>
        </authorList>
    </citation>
    <scope>NUCLEOTIDE SEQUENCE</scope>
    <source>
        <strain evidence="2">AVDCRST_MAG33</strain>
    </source>
</reference>